<protein>
    <recommendedName>
        <fullName evidence="1">methylmalonate-semialdehyde dehydrogenase (CoA acylating)</fullName>
        <ecNumber evidence="1">1.2.1.27</ecNumber>
    </recommendedName>
</protein>
<dbReference type="PROSITE" id="PS00070">
    <property type="entry name" value="ALDEHYDE_DEHYDR_CYS"/>
    <property type="match status" value="1"/>
</dbReference>
<proteinExistence type="predicted"/>
<dbReference type="GO" id="GO:0006210">
    <property type="term" value="P:thymine catabolic process"/>
    <property type="evidence" value="ECO:0007669"/>
    <property type="project" value="TreeGrafter"/>
</dbReference>
<dbReference type="NCBIfam" id="TIGR01722">
    <property type="entry name" value="MMSDH"/>
    <property type="match status" value="1"/>
</dbReference>
<evidence type="ECO:0000259" key="4">
    <source>
        <dbReference type="Pfam" id="PF00171"/>
    </source>
</evidence>
<dbReference type="EMBL" id="PFMR01000298">
    <property type="protein sequence ID" value="PIZ14848.1"/>
    <property type="molecule type" value="Genomic_DNA"/>
</dbReference>
<dbReference type="InterPro" id="IPR016161">
    <property type="entry name" value="Ald_DH/histidinol_DH"/>
</dbReference>
<dbReference type="PANTHER" id="PTHR43866">
    <property type="entry name" value="MALONATE-SEMIALDEHYDE DEHYDROGENASE"/>
    <property type="match status" value="1"/>
</dbReference>
<dbReference type="PANTHER" id="PTHR43866:SF4">
    <property type="entry name" value="MALONATE-SEMIALDEHYDE DEHYDROGENASE"/>
    <property type="match status" value="1"/>
</dbReference>
<sequence>MTIRKIRNYVNGEFAESKSGETRDVLNPATGEILAKVPMSTKEEVQQVIKSADDAFWGWRSTPPLERGRLLMKLKWLVEENHDALAEVMTKEHGKTFKEAWLEIERAIENIEVASGAPSLMQGYLLEDVASGIDEYAVRQPLGVFASLNPFNFPIMIPFWSLPYAVACGNCVVVKSSSQVPMTLEKTFELINKAGFPKGVLGLVNGSADVGDALMEHPNIKGISFVGSTTVGKYVYKKSSENGKRVQVQAGAKNYGIVMPDAKLERVVPNITASSFDCTGQRCLALACILAVGDDMYKRVTEAVVETAKKVKVGNGLDKKTDMGPIISAEAKKNVEGWIEKGIKEGAKPVLDGRGYKVPGCPNGFWVGPTVLIDCKKDMEIVKEEVFGPVLCIMKVKDMDEGLEIINKSRYGNAATIYTQSGAAARQFKYRARCGNLGVNIGVAAPMAFFHFGGSKDSFFGDLHAQGRDAFEFFTDAVVVVERWF</sequence>
<evidence type="ECO:0000256" key="3">
    <source>
        <dbReference type="ARBA" id="ARBA00023027"/>
    </source>
</evidence>
<dbReference type="InterPro" id="IPR016163">
    <property type="entry name" value="Ald_DH_C"/>
</dbReference>
<keyword evidence="3" id="KW-0520">NAD</keyword>
<organism evidence="5 6">
    <name type="scientific">Candidatus Desantisbacteria bacterium CG_4_10_14_0_8_um_filter_48_22</name>
    <dbReference type="NCBI Taxonomy" id="1974543"/>
    <lineage>
        <taxon>Bacteria</taxon>
        <taxon>Candidatus Desantisiibacteriota</taxon>
    </lineage>
</organism>
<reference evidence="6" key="1">
    <citation type="submission" date="2017-09" db="EMBL/GenBank/DDBJ databases">
        <title>Depth-based differentiation of microbial function through sediment-hosted aquifers and enrichment of novel symbionts in the deep terrestrial subsurface.</title>
        <authorList>
            <person name="Probst A.J."/>
            <person name="Ladd B."/>
            <person name="Jarett J.K."/>
            <person name="Geller-Mcgrath D.E."/>
            <person name="Sieber C.M.K."/>
            <person name="Emerson J.B."/>
            <person name="Anantharaman K."/>
            <person name="Thomas B.C."/>
            <person name="Malmstrom R."/>
            <person name="Stieglmeier M."/>
            <person name="Klingl A."/>
            <person name="Woyke T."/>
            <person name="Ryan C.M."/>
            <person name="Banfield J.F."/>
        </authorList>
    </citation>
    <scope>NUCLEOTIDE SEQUENCE [LARGE SCALE GENOMIC DNA]</scope>
</reference>
<dbReference type="InterPro" id="IPR015590">
    <property type="entry name" value="Aldehyde_DH_dom"/>
</dbReference>
<name>A0A2M7S610_9BACT</name>
<evidence type="ECO:0000313" key="5">
    <source>
        <dbReference type="EMBL" id="PIZ14848.1"/>
    </source>
</evidence>
<dbReference type="Gene3D" id="3.40.605.10">
    <property type="entry name" value="Aldehyde Dehydrogenase, Chain A, domain 1"/>
    <property type="match status" value="1"/>
</dbReference>
<comment type="caution">
    <text evidence="5">The sequence shown here is derived from an EMBL/GenBank/DDBJ whole genome shotgun (WGS) entry which is preliminary data.</text>
</comment>
<dbReference type="InterPro" id="IPR010061">
    <property type="entry name" value="MeMal-semiAld_DH"/>
</dbReference>
<dbReference type="GO" id="GO:0004491">
    <property type="term" value="F:methylmalonate-semialdehyde dehydrogenase (acylating, NAD) activity"/>
    <property type="evidence" value="ECO:0007669"/>
    <property type="project" value="UniProtKB-EC"/>
</dbReference>
<accession>A0A2M7S610</accession>
<dbReference type="AlphaFoldDB" id="A0A2M7S610"/>
<dbReference type="Gene3D" id="3.40.309.10">
    <property type="entry name" value="Aldehyde Dehydrogenase, Chain A, domain 2"/>
    <property type="match status" value="1"/>
</dbReference>
<dbReference type="InterPro" id="IPR016162">
    <property type="entry name" value="Ald_DH_N"/>
</dbReference>
<gene>
    <name evidence="5" type="primary">mmsA</name>
    <name evidence="5" type="ORF">COY52_10875</name>
</gene>
<dbReference type="EC" id="1.2.1.27" evidence="1"/>
<evidence type="ECO:0000313" key="6">
    <source>
        <dbReference type="Proteomes" id="UP000229307"/>
    </source>
</evidence>
<dbReference type="Proteomes" id="UP000229307">
    <property type="component" value="Unassembled WGS sequence"/>
</dbReference>
<keyword evidence="2" id="KW-0560">Oxidoreductase</keyword>
<dbReference type="GO" id="GO:0006574">
    <property type="term" value="P:L-valine catabolic process"/>
    <property type="evidence" value="ECO:0007669"/>
    <property type="project" value="TreeGrafter"/>
</dbReference>
<dbReference type="SUPFAM" id="SSF53720">
    <property type="entry name" value="ALDH-like"/>
    <property type="match status" value="1"/>
</dbReference>
<evidence type="ECO:0000256" key="1">
    <source>
        <dbReference type="ARBA" id="ARBA00013048"/>
    </source>
</evidence>
<dbReference type="InterPro" id="IPR016160">
    <property type="entry name" value="Ald_DH_CS_CYS"/>
</dbReference>
<dbReference type="Pfam" id="PF00171">
    <property type="entry name" value="Aldedh"/>
    <property type="match status" value="1"/>
</dbReference>
<evidence type="ECO:0000256" key="2">
    <source>
        <dbReference type="ARBA" id="ARBA00023002"/>
    </source>
</evidence>
<dbReference type="FunFam" id="3.40.309.10:FF:000002">
    <property type="entry name" value="Methylmalonate-semialdehyde dehydrogenase (Acylating)"/>
    <property type="match status" value="1"/>
</dbReference>
<feature type="domain" description="Aldehyde dehydrogenase" evidence="4">
    <location>
        <begin position="15"/>
        <end position="477"/>
    </location>
</feature>
<dbReference type="CDD" id="cd07085">
    <property type="entry name" value="ALDH_F6_MMSDH"/>
    <property type="match status" value="1"/>
</dbReference>
<dbReference type="FunFam" id="3.40.605.10:FF:000003">
    <property type="entry name" value="Methylmalonate-semialdehyde dehydrogenase [acylating]"/>
    <property type="match status" value="1"/>
</dbReference>